<dbReference type="InterPro" id="IPR011008">
    <property type="entry name" value="Dimeric_a/b-barrel"/>
</dbReference>
<accession>A0A1I6JIZ6</accession>
<reference evidence="2" key="1">
    <citation type="submission" date="2016-10" db="EMBL/GenBank/DDBJ databases">
        <authorList>
            <person name="Varghese N."/>
            <person name="Submissions S."/>
        </authorList>
    </citation>
    <scope>NUCLEOTIDE SEQUENCE [LARGE SCALE GENOMIC DNA]</scope>
    <source>
        <strain evidence="2">DSM 19891</strain>
    </source>
</reference>
<dbReference type="Gene3D" id="3.30.70.100">
    <property type="match status" value="1"/>
</dbReference>
<evidence type="ECO:0000313" key="2">
    <source>
        <dbReference type="Proteomes" id="UP000199462"/>
    </source>
</evidence>
<dbReference type="STRING" id="440514.SAMN04488010_2774"/>
<dbReference type="GO" id="GO:0016857">
    <property type="term" value="F:racemase and epimerase activity, acting on carbohydrates and derivatives"/>
    <property type="evidence" value="ECO:0007669"/>
    <property type="project" value="InterPro"/>
</dbReference>
<dbReference type="Proteomes" id="UP000199462">
    <property type="component" value="Unassembled WGS sequence"/>
</dbReference>
<evidence type="ECO:0000313" key="1">
    <source>
        <dbReference type="EMBL" id="SFR78610.1"/>
    </source>
</evidence>
<dbReference type="PANTHER" id="PTHR43239:SF1">
    <property type="entry name" value="UPF0734 PROTEIN DDB_G0273871_DDB_G0273177"/>
    <property type="match status" value="1"/>
</dbReference>
<proteinExistence type="predicted"/>
<gene>
    <name evidence="1" type="ORF">SAMN04488010_2774</name>
</gene>
<keyword evidence="2" id="KW-1185">Reference proteome</keyword>
<protein>
    <submittedName>
        <fullName evidence="1">L-rhamnose mutarotase</fullName>
    </submittedName>
</protein>
<sequence length="111" mass="13534">MENKKYCFALDLKNDAVLINEYITHHKKVWPEIIESIKDSHIEKLEIYLVENRLFMIMETNVLFSFEKKQEADKNNLKVQEWENLMWKYQKAIPNSKPGEKWRLMNKIFEL</sequence>
<dbReference type="EMBL" id="FOYX01000002">
    <property type="protein sequence ID" value="SFR78610.1"/>
    <property type="molecule type" value="Genomic_DNA"/>
</dbReference>
<dbReference type="PANTHER" id="PTHR43239">
    <property type="entry name" value="UPF0734 PROTEIN DDB_G0273871/DDB_G0273177"/>
    <property type="match status" value="1"/>
</dbReference>
<name>A0A1I6JIZ6_9FLAO</name>
<organism evidence="1 2">
    <name type="scientific">Maribacter stanieri</name>
    <dbReference type="NCBI Taxonomy" id="440514"/>
    <lineage>
        <taxon>Bacteria</taxon>
        <taxon>Pseudomonadati</taxon>
        <taxon>Bacteroidota</taxon>
        <taxon>Flavobacteriia</taxon>
        <taxon>Flavobacteriales</taxon>
        <taxon>Flavobacteriaceae</taxon>
        <taxon>Maribacter</taxon>
    </lineage>
</organism>
<dbReference type="Pfam" id="PF05336">
    <property type="entry name" value="rhaM"/>
    <property type="match status" value="1"/>
</dbReference>
<dbReference type="RefSeq" id="WP_027067669.1">
    <property type="nucleotide sequence ID" value="NZ_FOYX01000002.1"/>
</dbReference>
<dbReference type="InterPro" id="IPR008000">
    <property type="entry name" value="Rham/fucose_mutarotase"/>
</dbReference>
<dbReference type="InterPro" id="IPR052996">
    <property type="entry name" value="Carb_Metab_Mutarotase"/>
</dbReference>
<dbReference type="AlphaFoldDB" id="A0A1I6JIZ6"/>
<dbReference type="SUPFAM" id="SSF54909">
    <property type="entry name" value="Dimeric alpha+beta barrel"/>
    <property type="match status" value="1"/>
</dbReference>